<evidence type="ECO:0000313" key="1">
    <source>
        <dbReference type="EMBL" id="KKN30808.1"/>
    </source>
</evidence>
<dbReference type="EMBL" id="LAZR01002378">
    <property type="protein sequence ID" value="KKN30808.1"/>
    <property type="molecule type" value="Genomic_DNA"/>
</dbReference>
<protein>
    <submittedName>
        <fullName evidence="1">Uncharacterized protein</fullName>
    </submittedName>
</protein>
<sequence length="217" mass="23181">PGLFETKTNNSGTLISLADQVNGIGRIDTIGSTANDYINLSIPEKNMQAQLSAVIACRLAAVSVADCKVEVGFSDSTTNVSCINNLANVTFTASDCAVWVWDTSDAGNPNAWQGVSAISGTASTTGKIEPSGLQGTFPDTGVFQTLIVALFADSDTQHAKYIILDANGYKAFESAWTDDAITYNTQLVPWVGVTTRTTALKQVDIDFIEIWQRRTVT</sequence>
<organism evidence="1">
    <name type="scientific">marine sediment metagenome</name>
    <dbReference type="NCBI Taxonomy" id="412755"/>
    <lineage>
        <taxon>unclassified sequences</taxon>
        <taxon>metagenomes</taxon>
        <taxon>ecological metagenomes</taxon>
    </lineage>
</organism>
<gene>
    <name evidence="1" type="ORF">LCGC14_0830160</name>
</gene>
<reference evidence="1" key="1">
    <citation type="journal article" date="2015" name="Nature">
        <title>Complex archaea that bridge the gap between prokaryotes and eukaryotes.</title>
        <authorList>
            <person name="Spang A."/>
            <person name="Saw J.H."/>
            <person name="Jorgensen S.L."/>
            <person name="Zaremba-Niedzwiedzka K."/>
            <person name="Martijn J."/>
            <person name="Lind A.E."/>
            <person name="van Eijk R."/>
            <person name="Schleper C."/>
            <person name="Guy L."/>
            <person name="Ettema T.J."/>
        </authorList>
    </citation>
    <scope>NUCLEOTIDE SEQUENCE</scope>
</reference>
<comment type="caution">
    <text evidence="1">The sequence shown here is derived from an EMBL/GenBank/DDBJ whole genome shotgun (WGS) entry which is preliminary data.</text>
</comment>
<name>A0A0F9SNG4_9ZZZZ</name>
<dbReference type="AlphaFoldDB" id="A0A0F9SNG4"/>
<proteinExistence type="predicted"/>
<feature type="non-terminal residue" evidence="1">
    <location>
        <position position="1"/>
    </location>
</feature>
<accession>A0A0F9SNG4</accession>